<dbReference type="Proteomes" id="UP000030364">
    <property type="component" value="Unassembled WGS sequence"/>
</dbReference>
<protein>
    <submittedName>
        <fullName evidence="1">Uncharacterized protein</fullName>
    </submittedName>
</protein>
<sequence length="194" mass="21739">MIYPLETAPPGKEAGLLRRLKAAGLPVAPTLAVGLEEEFLRLANLPEQIGLLFRGVFGARIDEERLFYAAERAEALVRESYLLPERAEALLAALKGWKGPFLVRDEGKPPFAQAPTPQEALFALKRLYAGRYRAEEVLERWPDLFPTPPFVLVQEAERPEEDEALSAQATALLGLPVRVEVWEERVVRVILDGW</sequence>
<dbReference type="AlphaFoldDB" id="A0A0A2WN26"/>
<organism evidence="1 2">
    <name type="scientific">Thermus filiformis</name>
    <dbReference type="NCBI Taxonomy" id="276"/>
    <lineage>
        <taxon>Bacteria</taxon>
        <taxon>Thermotogati</taxon>
        <taxon>Deinococcota</taxon>
        <taxon>Deinococci</taxon>
        <taxon>Thermales</taxon>
        <taxon>Thermaceae</taxon>
        <taxon>Thermus</taxon>
    </lineage>
</organism>
<keyword evidence="2" id="KW-1185">Reference proteome</keyword>
<evidence type="ECO:0000313" key="2">
    <source>
        <dbReference type="Proteomes" id="UP000030364"/>
    </source>
</evidence>
<dbReference type="EMBL" id="JPSL02000040">
    <property type="protein sequence ID" value="KGQ21193.1"/>
    <property type="molecule type" value="Genomic_DNA"/>
</dbReference>
<dbReference type="STRING" id="276.THFILI_10725"/>
<dbReference type="PATRIC" id="fig|276.5.peg.2021"/>
<dbReference type="OrthoDB" id="31902at2"/>
<gene>
    <name evidence="1" type="ORF">THFILI_10725</name>
</gene>
<name>A0A0A2WN26_THEFI</name>
<proteinExistence type="predicted"/>
<evidence type="ECO:0000313" key="1">
    <source>
        <dbReference type="EMBL" id="KGQ21193.1"/>
    </source>
</evidence>
<reference evidence="1 2" key="1">
    <citation type="journal article" date="2015" name="Genome Announc.">
        <title>Draft Genome Sequence of the Thermophile Thermus filiformis ATCC 43280, Producer of Carotenoid-(Di)glucoside-Branched Fatty Acid (Di)esters and Source of Hyperthermostable Enzymes of Biotechnological Interest.</title>
        <authorList>
            <person name="Mandelli F."/>
            <person name="Oliveira Ramires B."/>
            <person name="Couger M.B."/>
            <person name="Paixao D.A."/>
            <person name="Camilo C.M."/>
            <person name="Polikarpov I."/>
            <person name="Prade R."/>
            <person name="Riano-Pachon D.M."/>
            <person name="Squina F.M."/>
        </authorList>
    </citation>
    <scope>NUCLEOTIDE SEQUENCE [LARGE SCALE GENOMIC DNA]</scope>
    <source>
        <strain evidence="1 2">ATCC 43280</strain>
    </source>
</reference>
<dbReference type="RefSeq" id="WP_038066692.1">
    <property type="nucleotide sequence ID" value="NZ_JPSL02000040.1"/>
</dbReference>
<comment type="caution">
    <text evidence="1">The sequence shown here is derived from an EMBL/GenBank/DDBJ whole genome shotgun (WGS) entry which is preliminary data.</text>
</comment>
<accession>A0A0A2WN26</accession>